<evidence type="ECO:0000313" key="3">
    <source>
        <dbReference type="EMBL" id="KAK7582420.1"/>
    </source>
</evidence>
<protein>
    <recommendedName>
        <fullName evidence="5">Round spermatid basic protein 1-like protein</fullName>
    </recommendedName>
</protein>
<feature type="compositionally biased region" description="Polar residues" evidence="2">
    <location>
        <begin position="741"/>
        <end position="766"/>
    </location>
</feature>
<dbReference type="PANTHER" id="PTHR13354">
    <property type="entry name" value="ROUND SPERMATID BASIC PROTEIN 1"/>
    <property type="match status" value="1"/>
</dbReference>
<feature type="compositionally biased region" description="Basic and acidic residues" evidence="2">
    <location>
        <begin position="10"/>
        <end position="49"/>
    </location>
</feature>
<reference evidence="3 4" key="1">
    <citation type="submission" date="2024-03" db="EMBL/GenBank/DDBJ databases">
        <title>Adaptation during the transition from Ophiocordyceps entomopathogen to insect associate is accompanied by gene loss and intensified selection.</title>
        <authorList>
            <person name="Ward C.M."/>
            <person name="Onetto C.A."/>
            <person name="Borneman A.R."/>
        </authorList>
    </citation>
    <scope>NUCLEOTIDE SEQUENCE [LARGE SCALE GENOMIC DNA]</scope>
    <source>
        <strain evidence="3">AWRI1</strain>
        <tissue evidence="3">Single Adult Female</tissue>
    </source>
</reference>
<dbReference type="EMBL" id="JBBCAQ010000033">
    <property type="protein sequence ID" value="KAK7582420.1"/>
    <property type="molecule type" value="Genomic_DNA"/>
</dbReference>
<feature type="compositionally biased region" description="Acidic residues" evidence="2">
    <location>
        <begin position="859"/>
        <end position="868"/>
    </location>
</feature>
<dbReference type="Proteomes" id="UP001367676">
    <property type="component" value="Unassembled WGS sequence"/>
</dbReference>
<evidence type="ECO:0008006" key="5">
    <source>
        <dbReference type="Google" id="ProtNLM"/>
    </source>
</evidence>
<gene>
    <name evidence="3" type="ORF">V9T40_013865</name>
</gene>
<feature type="region of interest" description="Disordered" evidence="2">
    <location>
        <begin position="630"/>
        <end position="692"/>
    </location>
</feature>
<evidence type="ECO:0000313" key="4">
    <source>
        <dbReference type="Proteomes" id="UP001367676"/>
    </source>
</evidence>
<sequence length="868" mass="98929">MLVPNGEIKTMSEKDENNHKTPIKVEPKSEPKPEEKDRHSSSKDRHSPTKDNYYIKKRILSAIKRSFRSNNKSLDGVNEDEKNDSSKNHQSVTIIVKRIDLDKESILYTREKGVPDVIDLETFKIKEVSSSKNNDSEHHNSNHSTSDRKRSSDDHSHHRSEKRQSESSTHQHSDKKKSDESSHRSSNKKPHISEETLKGPYLLCHSCGRKYDKKWVHADCKNKCCRSTTIYCDSCLRHKIIKNDYYNKLVRDINFGKYMYVVKCPSGRGCSLHMDYERIMHLRGSEQKELAKEFLKQAFKEDDKGFALYTIAIVHNGARYMPDMLKLLAKTYPTLKVNTTKLKSSTETEFSDLLSYYKKVKETYNFGTFSHNPLNETQAACVKNTDEYGGYLPEMLSLLEQSPFLGPVLPWGELTTKKFKTPQESDDGPIFWCRPGEQIISLDRNSQRNRWNSNEIESFLQERKKNMNVSEKKLIVEELKKYRRSNSAREFLFEDRTRPHADQAWGNSFEATAAVGVIQAIHPDEHPDYNRICKEIVVFQAKHLEILEALLHIDTTAAPKQQCAEWLDDAKLNMIRQMKIEFSKLHLRDNDIYFIPRKIVHQFKTVSATLSIAWHTRLREYYKDNNNESAAPLTPVIQPTPRNCVGVTPKKKNRSRSTSFESRERESGGSAKKRKHSANYRSRSSSKKFKDELWRENGHSKATDLAIIAAAAATPTIEQNSAGKDVKAGASNDVEIKSEQRNSSINSTSESVTQAVIEQQPPSIVNNIKEEPADDDGTDDAAQSLTPRLHIVDIRSQLTEDEELVSPCANSQTYPVVNNGNTTSKCIDQNKKGSAAKPAAETIVDDASPPVTKICSNASEEEQSLQKQ</sequence>
<feature type="compositionally biased region" description="Basic and acidic residues" evidence="2">
    <location>
        <begin position="128"/>
        <end position="183"/>
    </location>
</feature>
<dbReference type="AlphaFoldDB" id="A0AAN9TBX7"/>
<feature type="region of interest" description="Disordered" evidence="2">
    <location>
        <begin position="829"/>
        <end position="868"/>
    </location>
</feature>
<evidence type="ECO:0000256" key="2">
    <source>
        <dbReference type="SAM" id="MobiDB-lite"/>
    </source>
</evidence>
<comment type="caution">
    <text evidence="3">The sequence shown here is derived from an EMBL/GenBank/DDBJ whole genome shotgun (WGS) entry which is preliminary data.</text>
</comment>
<keyword evidence="4" id="KW-1185">Reference proteome</keyword>
<organism evidence="3 4">
    <name type="scientific">Parthenolecanium corni</name>
    <dbReference type="NCBI Taxonomy" id="536013"/>
    <lineage>
        <taxon>Eukaryota</taxon>
        <taxon>Metazoa</taxon>
        <taxon>Ecdysozoa</taxon>
        <taxon>Arthropoda</taxon>
        <taxon>Hexapoda</taxon>
        <taxon>Insecta</taxon>
        <taxon>Pterygota</taxon>
        <taxon>Neoptera</taxon>
        <taxon>Paraneoptera</taxon>
        <taxon>Hemiptera</taxon>
        <taxon>Sternorrhyncha</taxon>
        <taxon>Coccoidea</taxon>
        <taxon>Coccidae</taxon>
        <taxon>Parthenolecanium</taxon>
    </lineage>
</organism>
<evidence type="ECO:0000256" key="1">
    <source>
        <dbReference type="ARBA" id="ARBA00010560"/>
    </source>
</evidence>
<feature type="region of interest" description="Disordered" evidence="2">
    <location>
        <begin position="128"/>
        <end position="192"/>
    </location>
</feature>
<dbReference type="PANTHER" id="PTHR13354:SF11">
    <property type="entry name" value="LYSINE-SPECIFIC DEMETHYLASE 9"/>
    <property type="match status" value="1"/>
</dbReference>
<accession>A0AAN9TBX7</accession>
<proteinExistence type="inferred from homology"/>
<dbReference type="InterPro" id="IPR026306">
    <property type="entry name" value="RSBN1/Dpy-2/CEP530"/>
</dbReference>
<feature type="region of interest" description="Disordered" evidence="2">
    <location>
        <begin position="734"/>
        <end position="783"/>
    </location>
</feature>
<dbReference type="GO" id="GO:0005634">
    <property type="term" value="C:nucleus"/>
    <property type="evidence" value="ECO:0007669"/>
    <property type="project" value="InterPro"/>
</dbReference>
<comment type="similarity">
    <text evidence="1">Belongs to the round spermatid basic protein 1 family.</text>
</comment>
<name>A0AAN9TBX7_9HEMI</name>
<feature type="region of interest" description="Disordered" evidence="2">
    <location>
        <begin position="1"/>
        <end position="98"/>
    </location>
</feature>